<protein>
    <submittedName>
        <fullName evidence="1">Uncharacterized protein</fullName>
    </submittedName>
</protein>
<sequence>MCGTLNANDHQSEEIEKYLMESNFEVMPKCTVFPRSWYSGTVDLSQKTPIHQLFKT</sequence>
<dbReference type="EMBL" id="GBXM01022118">
    <property type="protein sequence ID" value="JAH86459.1"/>
    <property type="molecule type" value="Transcribed_RNA"/>
</dbReference>
<reference evidence="1" key="2">
    <citation type="journal article" date="2015" name="Fish Shellfish Immunol.">
        <title>Early steps in the European eel (Anguilla anguilla)-Vibrio vulnificus interaction in the gills: Role of the RtxA13 toxin.</title>
        <authorList>
            <person name="Callol A."/>
            <person name="Pajuelo D."/>
            <person name="Ebbesson L."/>
            <person name="Teles M."/>
            <person name="MacKenzie S."/>
            <person name="Amaro C."/>
        </authorList>
    </citation>
    <scope>NUCLEOTIDE SEQUENCE</scope>
</reference>
<organism evidence="1">
    <name type="scientific">Anguilla anguilla</name>
    <name type="common">European freshwater eel</name>
    <name type="synonym">Muraena anguilla</name>
    <dbReference type="NCBI Taxonomy" id="7936"/>
    <lineage>
        <taxon>Eukaryota</taxon>
        <taxon>Metazoa</taxon>
        <taxon>Chordata</taxon>
        <taxon>Craniata</taxon>
        <taxon>Vertebrata</taxon>
        <taxon>Euteleostomi</taxon>
        <taxon>Actinopterygii</taxon>
        <taxon>Neopterygii</taxon>
        <taxon>Teleostei</taxon>
        <taxon>Anguilliformes</taxon>
        <taxon>Anguillidae</taxon>
        <taxon>Anguilla</taxon>
    </lineage>
</organism>
<dbReference type="AlphaFoldDB" id="A0A0E9W7V9"/>
<name>A0A0E9W7V9_ANGAN</name>
<evidence type="ECO:0000313" key="1">
    <source>
        <dbReference type="EMBL" id="JAH86459.1"/>
    </source>
</evidence>
<reference evidence="1" key="1">
    <citation type="submission" date="2014-11" db="EMBL/GenBank/DDBJ databases">
        <authorList>
            <person name="Amaro Gonzalez C."/>
        </authorList>
    </citation>
    <scope>NUCLEOTIDE SEQUENCE</scope>
</reference>
<proteinExistence type="predicted"/>
<accession>A0A0E9W7V9</accession>